<evidence type="ECO:0000313" key="3">
    <source>
        <dbReference type="Proteomes" id="UP000228380"/>
    </source>
</evidence>
<evidence type="ECO:0000313" key="4">
    <source>
        <dbReference type="RefSeq" id="XP_008812626.2"/>
    </source>
</evidence>
<feature type="region of interest" description="Disordered" evidence="2">
    <location>
        <begin position="626"/>
        <end position="664"/>
    </location>
</feature>
<protein>
    <submittedName>
        <fullName evidence="4">Uncharacterized protein At5g41620-like isoform X1</fullName>
    </submittedName>
</protein>
<evidence type="ECO:0000256" key="1">
    <source>
        <dbReference type="SAM" id="Coils"/>
    </source>
</evidence>
<name>A0A8B7D453_PHODC</name>
<feature type="compositionally biased region" description="Basic and acidic residues" evidence="2">
    <location>
        <begin position="628"/>
        <end position="645"/>
    </location>
</feature>
<feature type="region of interest" description="Disordered" evidence="2">
    <location>
        <begin position="1"/>
        <end position="72"/>
    </location>
</feature>
<feature type="coiled-coil region" evidence="1">
    <location>
        <begin position="234"/>
        <end position="268"/>
    </location>
</feature>
<dbReference type="OrthoDB" id="1927957at2759"/>
<dbReference type="InterPro" id="IPR043424">
    <property type="entry name" value="BLT-like"/>
</dbReference>
<organism evidence="3 4">
    <name type="scientific">Phoenix dactylifera</name>
    <name type="common">Date palm</name>
    <dbReference type="NCBI Taxonomy" id="42345"/>
    <lineage>
        <taxon>Eukaryota</taxon>
        <taxon>Viridiplantae</taxon>
        <taxon>Streptophyta</taxon>
        <taxon>Embryophyta</taxon>
        <taxon>Tracheophyta</taxon>
        <taxon>Spermatophyta</taxon>
        <taxon>Magnoliopsida</taxon>
        <taxon>Liliopsida</taxon>
        <taxon>Arecaceae</taxon>
        <taxon>Coryphoideae</taxon>
        <taxon>Phoeniceae</taxon>
        <taxon>Phoenix</taxon>
    </lineage>
</organism>
<keyword evidence="3" id="KW-1185">Reference proteome</keyword>
<accession>A0A8B7D453</accession>
<reference evidence="4" key="2">
    <citation type="submission" date="2025-08" db="UniProtKB">
        <authorList>
            <consortium name="RefSeq"/>
        </authorList>
    </citation>
    <scope>IDENTIFICATION</scope>
    <source>
        <tissue evidence="4">Young leaves</tissue>
    </source>
</reference>
<feature type="coiled-coil region" evidence="1">
    <location>
        <begin position="330"/>
        <end position="421"/>
    </location>
</feature>
<proteinExistence type="predicted"/>
<gene>
    <name evidence="4" type="primary">LOC103723487</name>
</gene>
<evidence type="ECO:0000256" key="2">
    <source>
        <dbReference type="SAM" id="MobiDB-lite"/>
    </source>
</evidence>
<dbReference type="Proteomes" id="UP000228380">
    <property type="component" value="Chromosome 4"/>
</dbReference>
<feature type="region of interest" description="Disordered" evidence="2">
    <location>
        <begin position="518"/>
        <end position="577"/>
    </location>
</feature>
<dbReference type="KEGG" id="pda:103723487"/>
<sequence length="711" mass="80104">MRRSGARSYGPAILSSKILTPNPDSDLPPPRKLHKLRRATNPIFPSAAAGARSRRDGGASGGRRSGPATPLLRWNFDDADRSAEHPSEFGCGKAQRKHQNAAGEAVPVVSARKLASALWQLQLPEASSGSRESRRARLGFEANFAHLHVPYVCDPNVTSLHTNTKNELSSPISIHDPKNDIVQKLEASAALSNCAMERATKWDPGCGKASDKVYRFYGHPKLLEDQQLTTVSVVSALQAELEQARNRISELEAERRSAKKKLDHFLRKLAEEKASWRKREHEKIRAVMDAMKDDMNRERKNRQLMEIMNSKLVNELAEAKLSGKRCLQDYEKERKARELMEEVCDELAKEIGEDKAEVEALRRESMKIHEEVEEERKMLQMAEVWREERVQMKLVDAKLMLEEKYSQLSKLQKDLEAFLKERSSNHPDVAELKEAEMLREAANSLKVQDVREFSYQPPPASEDIFSVFEELQPREETNEREIEQCYGYSPASRASNVQTESPETDVFLEKPTKRYANGIIESNRDMEDDSDWETVSHVEEQGSSNSPEGSDPSVNGIYRESNASVSGTDWDENGDNGKLNSEISEVCSATTRQSRKKASSISRLWRSSCPNSGENYTKISFEVTNGRLPDDRKSNAALSPDRKSGEGGLSSPSVGQWSSPDLLNPHITRGGMKGCIEWPRGTQKHSLKAKLLEARMESQKVQLRHVLKQKI</sequence>
<feature type="compositionally biased region" description="Polar residues" evidence="2">
    <location>
        <begin position="650"/>
        <end position="661"/>
    </location>
</feature>
<reference evidence="3" key="1">
    <citation type="journal article" date="2019" name="Nat. Commun.">
        <title>Genome-wide association mapping of date palm fruit traits.</title>
        <authorList>
            <person name="Hazzouri K.M."/>
            <person name="Gros-Balthazard M."/>
            <person name="Flowers J.M."/>
            <person name="Copetti D."/>
            <person name="Lemansour A."/>
            <person name="Lebrun M."/>
            <person name="Masmoudi K."/>
            <person name="Ferrand S."/>
            <person name="Dhar M.I."/>
            <person name="Fresquez Z.A."/>
            <person name="Rosas U."/>
            <person name="Zhang J."/>
            <person name="Talag J."/>
            <person name="Lee S."/>
            <person name="Kudrna D."/>
            <person name="Powell R.F."/>
            <person name="Leitch I.J."/>
            <person name="Krueger R.R."/>
            <person name="Wing R.A."/>
            <person name="Amiri K.M.A."/>
            <person name="Purugganan M.D."/>
        </authorList>
    </citation>
    <scope>NUCLEOTIDE SEQUENCE [LARGE SCALE GENOMIC DNA]</scope>
    <source>
        <strain evidence="3">cv. Khalas</strain>
    </source>
</reference>
<dbReference type="GeneID" id="103723487"/>
<dbReference type="PANTHER" id="PTHR31071">
    <property type="entry name" value="GB|AAF24581.1"/>
    <property type="match status" value="1"/>
</dbReference>
<dbReference type="RefSeq" id="XP_008812626.2">
    <property type="nucleotide sequence ID" value="XM_008814404.3"/>
</dbReference>
<dbReference type="PANTHER" id="PTHR31071:SF2">
    <property type="entry name" value="ACTIN CYTOSKELETON-REGULATORY COMPLEX PAN-LIKE PROTEIN"/>
    <property type="match status" value="1"/>
</dbReference>
<keyword evidence="1" id="KW-0175">Coiled coil</keyword>
<dbReference type="AlphaFoldDB" id="A0A8B7D453"/>